<evidence type="ECO:0000313" key="2">
    <source>
        <dbReference type="EMBL" id="AEF40581.1"/>
    </source>
</evidence>
<dbReference type="KEGG" id="asd:AS9A_2132"/>
<dbReference type="HOGENOM" id="CLU_1709442_0_0_11"/>
<feature type="transmembrane region" description="Helical" evidence="1">
    <location>
        <begin position="83"/>
        <end position="102"/>
    </location>
</feature>
<reference evidence="2 3" key="1">
    <citation type="journal article" date="2011" name="J. Bacteriol.">
        <title>Complete genome sequence of Amycolicicoccus subflavus DQS3-9A1T, an actinomycete isolated from crude oil-polluted soil.</title>
        <authorList>
            <person name="Cai M."/>
            <person name="Chen W.M."/>
            <person name="Nie Y."/>
            <person name="Chi C.Q."/>
            <person name="Wang Y.N."/>
            <person name="Tang Y.Q."/>
            <person name="Li G.Y."/>
            <person name="Wu X.L."/>
        </authorList>
    </citation>
    <scope>NUCLEOTIDE SEQUENCE [LARGE SCALE GENOMIC DNA]</scope>
    <source>
        <strain evidence="3">DSM 45089 / DQS3-9A1</strain>
    </source>
</reference>
<proteinExistence type="predicted"/>
<accession>F6EPV2</accession>
<dbReference type="AlphaFoldDB" id="F6EPV2"/>
<evidence type="ECO:0000313" key="3">
    <source>
        <dbReference type="Proteomes" id="UP000009235"/>
    </source>
</evidence>
<dbReference type="STRING" id="443218.AS9A_2132"/>
<keyword evidence="1" id="KW-0812">Transmembrane</keyword>
<gene>
    <name evidence="2" type="ordered locus">AS9A_2132</name>
</gene>
<protein>
    <submittedName>
        <fullName evidence="2">Uncharacterized protein</fullName>
    </submittedName>
</protein>
<keyword evidence="1" id="KW-0472">Membrane</keyword>
<dbReference type="Proteomes" id="UP000009235">
    <property type="component" value="Chromosome"/>
</dbReference>
<feature type="transmembrane region" description="Helical" evidence="1">
    <location>
        <begin position="58"/>
        <end position="76"/>
    </location>
</feature>
<evidence type="ECO:0000256" key="1">
    <source>
        <dbReference type="SAM" id="Phobius"/>
    </source>
</evidence>
<name>F6EPV2_HOYSD</name>
<sequence>MLISAGMWATSGSLTNDLAPRGIVSFEFVGDSEAAAAMLDSWGERGRIEAAFNLGLDFLFILAWVPAVAIGCLWVAQRFGRFVIALRALATLQIVAGVFDMIENVALLNLLLTAPSEPWPQIAWWAALLKFSILTLGVVAIAAGAVVAGAKRA</sequence>
<keyword evidence="1" id="KW-1133">Transmembrane helix</keyword>
<keyword evidence="3" id="KW-1185">Reference proteome</keyword>
<organism evidence="2 3">
    <name type="scientific">Hoyosella subflava (strain DSM 45089 / JCM 17490 / NBRC 109087 / DQS3-9A1)</name>
    <name type="common">Amycolicicoccus subflavus</name>
    <dbReference type="NCBI Taxonomy" id="443218"/>
    <lineage>
        <taxon>Bacteria</taxon>
        <taxon>Bacillati</taxon>
        <taxon>Actinomycetota</taxon>
        <taxon>Actinomycetes</taxon>
        <taxon>Mycobacteriales</taxon>
        <taxon>Hoyosellaceae</taxon>
        <taxon>Hoyosella</taxon>
    </lineage>
</organism>
<feature type="transmembrane region" description="Helical" evidence="1">
    <location>
        <begin position="122"/>
        <end position="148"/>
    </location>
</feature>
<dbReference type="EMBL" id="CP002786">
    <property type="protein sequence ID" value="AEF40581.1"/>
    <property type="molecule type" value="Genomic_DNA"/>
</dbReference>